<evidence type="ECO:0000313" key="1">
    <source>
        <dbReference type="EMBL" id="MFA0811664.1"/>
    </source>
</evidence>
<dbReference type="Gene3D" id="2.40.160.20">
    <property type="match status" value="1"/>
</dbReference>
<name>A0ABV4P054_9GAMM</name>
<dbReference type="EMBL" id="JBGMEK010000024">
    <property type="protein sequence ID" value="MFA0811664.1"/>
    <property type="molecule type" value="Genomic_DNA"/>
</dbReference>
<dbReference type="RefSeq" id="WP_371839255.1">
    <property type="nucleotide sequence ID" value="NZ_JBGMEK010000024.1"/>
</dbReference>
<keyword evidence="2" id="KW-1185">Reference proteome</keyword>
<proteinExistence type="predicted"/>
<evidence type="ECO:0000313" key="2">
    <source>
        <dbReference type="Proteomes" id="UP001569428"/>
    </source>
</evidence>
<comment type="caution">
    <text evidence="1">The sequence shown here is derived from an EMBL/GenBank/DDBJ whole genome shotgun (WGS) entry which is preliminary data.</text>
</comment>
<gene>
    <name evidence="1" type="ORF">ACCI49_12105</name>
</gene>
<sequence length="89" mass="9492">MLLCAALLTCGQTLAEYQEGDFIVRIGVAAVDPNDDSGRLRLNGPTLAGTRAYVDSGYSVSITSTWLFADHWGPAGELGIDIAFDQVSR</sequence>
<protein>
    <submittedName>
        <fullName evidence="1">OmpW family outer membrane protein</fullName>
    </submittedName>
</protein>
<dbReference type="Pfam" id="PF03922">
    <property type="entry name" value="OmpW"/>
    <property type="match status" value="1"/>
</dbReference>
<organism evidence="1 2">
    <name type="scientific">Microbulbifer epialgicus</name>
    <dbReference type="NCBI Taxonomy" id="393907"/>
    <lineage>
        <taxon>Bacteria</taxon>
        <taxon>Pseudomonadati</taxon>
        <taxon>Pseudomonadota</taxon>
        <taxon>Gammaproteobacteria</taxon>
        <taxon>Cellvibrionales</taxon>
        <taxon>Microbulbiferaceae</taxon>
        <taxon>Microbulbifer</taxon>
    </lineage>
</organism>
<accession>A0ABV4P054</accession>
<dbReference type="InterPro" id="IPR005618">
    <property type="entry name" value="OMPW"/>
</dbReference>
<dbReference type="Proteomes" id="UP001569428">
    <property type="component" value="Unassembled WGS sequence"/>
</dbReference>
<reference evidence="1 2" key="1">
    <citation type="submission" date="2024-08" db="EMBL/GenBank/DDBJ databases">
        <authorList>
            <person name="Ishaq N."/>
        </authorList>
    </citation>
    <scope>NUCLEOTIDE SEQUENCE [LARGE SCALE GENOMIC DNA]</scope>
    <source>
        <strain evidence="1 2">DSM 18651</strain>
    </source>
</reference>